<keyword evidence="2" id="KW-1185">Reference proteome</keyword>
<gene>
    <name evidence="1" type="ORF">CD175_14965</name>
</gene>
<organism evidence="1 2">
    <name type="scientific">Pseudomonas laurylsulfatiphila</name>
    <dbReference type="NCBI Taxonomy" id="2011015"/>
    <lineage>
        <taxon>Bacteria</taxon>
        <taxon>Pseudomonadati</taxon>
        <taxon>Pseudomonadota</taxon>
        <taxon>Gammaproteobacteria</taxon>
        <taxon>Pseudomonadales</taxon>
        <taxon>Pseudomonadaceae</taxon>
        <taxon>Pseudomonas</taxon>
    </lineage>
</organism>
<evidence type="ECO:0000313" key="2">
    <source>
        <dbReference type="Proteomes" id="UP000238541"/>
    </source>
</evidence>
<sequence>MSNGSNSLTLNTYEQVGRRIQRMVSDPNVQKVQTITIARRDDESPDAWERVIQEFEETGGITVERLEDDSVRISWQTYVDL</sequence>
<evidence type="ECO:0000313" key="1">
    <source>
        <dbReference type="EMBL" id="PPK37577.1"/>
    </source>
</evidence>
<dbReference type="InterPro" id="IPR012449">
    <property type="entry name" value="Phage_F116_Orf28"/>
</dbReference>
<dbReference type="EMBL" id="NIRS01000004">
    <property type="protein sequence ID" value="PPK37577.1"/>
    <property type="molecule type" value="Genomic_DNA"/>
</dbReference>
<proteinExistence type="predicted"/>
<protein>
    <recommendedName>
        <fullName evidence="3">DUF1654 domain-containing protein</fullName>
    </recommendedName>
</protein>
<name>A0A2S6FJF6_9PSED</name>
<accession>A0A2S6FJF6</accession>
<evidence type="ECO:0008006" key="3">
    <source>
        <dbReference type="Google" id="ProtNLM"/>
    </source>
</evidence>
<dbReference type="AlphaFoldDB" id="A0A2S6FJF6"/>
<comment type="caution">
    <text evidence="1">The sequence shown here is derived from an EMBL/GenBank/DDBJ whole genome shotgun (WGS) entry which is preliminary data.</text>
</comment>
<dbReference type="Proteomes" id="UP000238541">
    <property type="component" value="Unassembled WGS sequence"/>
</dbReference>
<dbReference type="Pfam" id="PF07867">
    <property type="entry name" value="DUF1654"/>
    <property type="match status" value="1"/>
</dbReference>
<reference evidence="2" key="1">
    <citation type="submission" date="2017-06" db="EMBL/GenBank/DDBJ databases">
        <authorList>
            <person name="Furmanczyk E.M."/>
        </authorList>
    </citation>
    <scope>NUCLEOTIDE SEQUENCE [LARGE SCALE GENOMIC DNA]</scope>
    <source>
        <strain evidence="2">AP3_16</strain>
    </source>
</reference>
<dbReference type="RefSeq" id="WP_104449545.1">
    <property type="nucleotide sequence ID" value="NZ_NIRS01000004.1"/>
</dbReference>